<feature type="region of interest" description="Disordered" evidence="1">
    <location>
        <begin position="99"/>
        <end position="147"/>
    </location>
</feature>
<keyword evidence="3" id="KW-1185">Reference proteome</keyword>
<sequence length="243" mass="26977">MHPCPAPLLPPVPPPPKLAFDAHTLNGPFDHLASPHRKQLHNRSLWKQLSTAYHYLNACPRPDPRFVPNKRPLDCLEHLRPSIFVTLLPDGYLRHECSPNAAELPPSSPMATMQSPSPDVSASSRNPSPSPNRPANSPKNATINAMPRYPYDRNSKPFLRCLDLGIIPPLEDLPQLSQRHYYDGCLIAEINDLRNEPLPMSKSPRATLSAFCYDPTCPICIKISNKKLPTSNLPLHALSNASS</sequence>
<feature type="compositionally biased region" description="Polar residues" evidence="1">
    <location>
        <begin position="109"/>
        <end position="120"/>
    </location>
</feature>
<dbReference type="EMBL" id="NBIV01000056">
    <property type="protein sequence ID" value="PXF45616.1"/>
    <property type="molecule type" value="Genomic_DNA"/>
</dbReference>
<organism evidence="2 3">
    <name type="scientific">Gracilariopsis chorda</name>
    <dbReference type="NCBI Taxonomy" id="448386"/>
    <lineage>
        <taxon>Eukaryota</taxon>
        <taxon>Rhodophyta</taxon>
        <taxon>Florideophyceae</taxon>
        <taxon>Rhodymeniophycidae</taxon>
        <taxon>Gracilariales</taxon>
        <taxon>Gracilariaceae</taxon>
        <taxon>Gracilariopsis</taxon>
    </lineage>
</organism>
<protein>
    <submittedName>
        <fullName evidence="2">Uncharacterized protein</fullName>
    </submittedName>
</protein>
<feature type="compositionally biased region" description="Low complexity" evidence="1">
    <location>
        <begin position="121"/>
        <end position="138"/>
    </location>
</feature>
<evidence type="ECO:0000256" key="1">
    <source>
        <dbReference type="SAM" id="MobiDB-lite"/>
    </source>
</evidence>
<gene>
    <name evidence="2" type="ORF">BWQ96_04621</name>
</gene>
<dbReference type="Proteomes" id="UP000247409">
    <property type="component" value="Unassembled WGS sequence"/>
</dbReference>
<accession>A0A2V3IU07</accession>
<dbReference type="OrthoDB" id="6120at2759"/>
<dbReference type="AlphaFoldDB" id="A0A2V3IU07"/>
<proteinExistence type="predicted"/>
<evidence type="ECO:0000313" key="2">
    <source>
        <dbReference type="EMBL" id="PXF45616.1"/>
    </source>
</evidence>
<comment type="caution">
    <text evidence="2">The sequence shown here is derived from an EMBL/GenBank/DDBJ whole genome shotgun (WGS) entry which is preliminary data.</text>
</comment>
<name>A0A2V3IU07_9FLOR</name>
<reference evidence="2 3" key="1">
    <citation type="journal article" date="2018" name="Mol. Biol. Evol.">
        <title>Analysis of the draft genome of the red seaweed Gracilariopsis chorda provides insights into genome size evolution in Rhodophyta.</title>
        <authorList>
            <person name="Lee J."/>
            <person name="Yang E.C."/>
            <person name="Graf L."/>
            <person name="Yang J.H."/>
            <person name="Qiu H."/>
            <person name="Zel Zion U."/>
            <person name="Chan C.X."/>
            <person name="Stephens T.G."/>
            <person name="Weber A.P.M."/>
            <person name="Boo G.H."/>
            <person name="Boo S.M."/>
            <person name="Kim K.M."/>
            <person name="Shin Y."/>
            <person name="Jung M."/>
            <person name="Lee S.J."/>
            <person name="Yim H.S."/>
            <person name="Lee J.H."/>
            <person name="Bhattacharya D."/>
            <person name="Yoon H.S."/>
        </authorList>
    </citation>
    <scope>NUCLEOTIDE SEQUENCE [LARGE SCALE GENOMIC DNA]</scope>
    <source>
        <strain evidence="2 3">SKKU-2015</strain>
        <tissue evidence="2">Whole body</tissue>
    </source>
</reference>
<evidence type="ECO:0000313" key="3">
    <source>
        <dbReference type="Proteomes" id="UP000247409"/>
    </source>
</evidence>